<name>A0A644Y8V6_9ZZZZ</name>
<evidence type="ECO:0000259" key="5">
    <source>
        <dbReference type="Pfam" id="PF00082"/>
    </source>
</evidence>
<accession>A0A644Y8V6</accession>
<dbReference type="PRINTS" id="PR00723">
    <property type="entry name" value="SUBTILISIN"/>
</dbReference>
<dbReference type="AlphaFoldDB" id="A0A644Y8V6"/>
<reference evidence="6" key="1">
    <citation type="submission" date="2019-08" db="EMBL/GenBank/DDBJ databases">
        <authorList>
            <person name="Kucharzyk K."/>
            <person name="Murdoch R.W."/>
            <person name="Higgins S."/>
            <person name="Loffler F."/>
        </authorList>
    </citation>
    <scope>NUCLEOTIDE SEQUENCE</scope>
</reference>
<dbReference type="Gene3D" id="3.40.50.200">
    <property type="entry name" value="Peptidase S8/S53 domain"/>
    <property type="match status" value="1"/>
</dbReference>
<dbReference type="CDD" id="cd07478">
    <property type="entry name" value="Peptidases_S8_CspA-like"/>
    <property type="match status" value="1"/>
</dbReference>
<dbReference type="PANTHER" id="PTHR43806:SF11">
    <property type="entry name" value="CEREVISIN-RELATED"/>
    <property type="match status" value="1"/>
</dbReference>
<comment type="similarity">
    <text evidence="1">Belongs to the peptidase S8 family.</text>
</comment>
<dbReference type="InterPro" id="IPR000209">
    <property type="entry name" value="Peptidase_S8/S53_dom"/>
</dbReference>
<dbReference type="PROSITE" id="PS51892">
    <property type="entry name" value="SUBTILASE"/>
    <property type="match status" value="1"/>
</dbReference>
<comment type="caution">
    <text evidence="6">The sequence shown here is derived from an EMBL/GenBank/DDBJ whole genome shotgun (WGS) entry which is preliminary data.</text>
</comment>
<dbReference type="InterPro" id="IPR050131">
    <property type="entry name" value="Peptidase_S8_subtilisin-like"/>
</dbReference>
<dbReference type="GO" id="GO:0006508">
    <property type="term" value="P:proteolysis"/>
    <property type="evidence" value="ECO:0007669"/>
    <property type="project" value="UniProtKB-KW"/>
</dbReference>
<dbReference type="PANTHER" id="PTHR43806">
    <property type="entry name" value="PEPTIDASE S8"/>
    <property type="match status" value="1"/>
</dbReference>
<proteinExistence type="inferred from homology"/>
<dbReference type="Gene3D" id="2.60.120.1290">
    <property type="match status" value="1"/>
</dbReference>
<evidence type="ECO:0000256" key="4">
    <source>
        <dbReference type="ARBA" id="ARBA00022825"/>
    </source>
</evidence>
<evidence type="ECO:0000256" key="2">
    <source>
        <dbReference type="ARBA" id="ARBA00022670"/>
    </source>
</evidence>
<dbReference type="EMBL" id="VSSQ01004331">
    <property type="protein sequence ID" value="MPM24739.1"/>
    <property type="molecule type" value="Genomic_DNA"/>
</dbReference>
<evidence type="ECO:0000256" key="1">
    <source>
        <dbReference type="ARBA" id="ARBA00011073"/>
    </source>
</evidence>
<sequence length="413" mass="45503">MVNDAINAFRNGQNPYDIVPSRDESGHGTSLSGIVGGYNKESNFKGVANKCRFISIKLKESEHFKREYGIDTAIYSLPSIYISLKFLYEYKLTIQSPIVILLPLGTNAGNHKGNGILEEFIEYIAMSGGIVVVTGVGNEGANGGHASGIIKKEEEIKVIQLDVDEKQKFLALEIWVDVPNVITLEVISPDGESTGLTPSLLNTEISYKYILSETSIEIMYFMPEITSGDELIRVVFLNLIHGIWQFRLTGKLIMDGTFNAWLPQKGILRGNTRFSPFDPYGTTTNPSNSRYAISVASYNQRNNNIVNFSGVASLDDFIDIIDLAAPGVNIVSIAPGNKMSVISGTAVSAAIVAGVCALIFEWGIIRGNDLYLFQQTIKAYLNRGTEQRKGDIYPNPQWGYGILDVFKIFENII</sequence>
<feature type="domain" description="Peptidase S8/S53" evidence="5">
    <location>
        <begin position="281"/>
        <end position="385"/>
    </location>
</feature>
<keyword evidence="3" id="KW-0378">Hydrolase</keyword>
<dbReference type="GO" id="GO:0004252">
    <property type="term" value="F:serine-type endopeptidase activity"/>
    <property type="evidence" value="ECO:0007669"/>
    <property type="project" value="InterPro"/>
</dbReference>
<dbReference type="InterPro" id="IPR036852">
    <property type="entry name" value="Peptidase_S8/S53_dom_sf"/>
</dbReference>
<dbReference type="InterPro" id="IPR034045">
    <property type="entry name" value="Pep_S8_CspA-like"/>
</dbReference>
<protein>
    <recommendedName>
        <fullName evidence="5">Peptidase S8/S53 domain-containing protein</fullName>
    </recommendedName>
</protein>
<dbReference type="InterPro" id="IPR015500">
    <property type="entry name" value="Peptidase_S8_subtilisin-rel"/>
</dbReference>
<keyword evidence="2" id="KW-0645">Protease</keyword>
<feature type="domain" description="Peptidase S8/S53" evidence="5">
    <location>
        <begin position="17"/>
        <end position="142"/>
    </location>
</feature>
<evidence type="ECO:0000313" key="6">
    <source>
        <dbReference type="EMBL" id="MPM24739.1"/>
    </source>
</evidence>
<keyword evidence="4" id="KW-0720">Serine protease</keyword>
<dbReference type="SUPFAM" id="SSF52743">
    <property type="entry name" value="Subtilisin-like"/>
    <property type="match status" value="1"/>
</dbReference>
<gene>
    <name evidence="6" type="ORF">SDC9_71224</name>
</gene>
<dbReference type="Pfam" id="PF00082">
    <property type="entry name" value="Peptidase_S8"/>
    <property type="match status" value="2"/>
</dbReference>
<evidence type="ECO:0000256" key="3">
    <source>
        <dbReference type="ARBA" id="ARBA00022801"/>
    </source>
</evidence>
<organism evidence="6">
    <name type="scientific">bioreactor metagenome</name>
    <dbReference type="NCBI Taxonomy" id="1076179"/>
    <lineage>
        <taxon>unclassified sequences</taxon>
        <taxon>metagenomes</taxon>
        <taxon>ecological metagenomes</taxon>
    </lineage>
</organism>